<dbReference type="HAMAP" id="MF_01403">
    <property type="entry name" value="Phosphoketolase"/>
    <property type="match status" value="1"/>
</dbReference>
<dbReference type="PROSITE" id="PS60003">
    <property type="entry name" value="PHOSPHOKETOLASE_2"/>
    <property type="match status" value="1"/>
</dbReference>
<dbReference type="Proteomes" id="UP000778578">
    <property type="component" value="Unassembled WGS sequence"/>
</dbReference>
<dbReference type="NCBIfam" id="NF003621">
    <property type="entry name" value="PRK05261.1-6"/>
    <property type="match status" value="1"/>
</dbReference>
<accession>A0ABS7QII1</accession>
<evidence type="ECO:0000256" key="5">
    <source>
        <dbReference type="HAMAP-Rule" id="MF_01403"/>
    </source>
</evidence>
<evidence type="ECO:0000256" key="2">
    <source>
        <dbReference type="ARBA" id="ARBA00005623"/>
    </source>
</evidence>
<reference evidence="9 10" key="1">
    <citation type="submission" date="2021-08" db="EMBL/GenBank/DDBJ databases">
        <title>WGS of actinomycetes from Thailand.</title>
        <authorList>
            <person name="Thawai C."/>
        </authorList>
    </citation>
    <scope>NUCLEOTIDE SEQUENCE [LARGE SCALE GENOMIC DNA]</scope>
    <source>
        <strain evidence="9 10">PLK6-54</strain>
    </source>
</reference>
<name>A0ABS7QII1_9ACTN</name>
<sequence length="813" mass="90143">MSDAAAPAPLSDDEVRALDAHWRAANYLAVGQIYLLGNPLLTEPLRPEHVKPRLLGHWGTSPGLNLVHTHLNRVIRARDLDAMCVWGPGHGGPAVLANSWIEGSYTETYPDITRDAEGMGKLFKQFSFPGGVPSHVAPETPGSIHEGGELGYALSHAYGAAFDNPGLVVACVIGDGEAETGPLAASWHANKFLDPVHDGAVLPILHLNGYKIANPTVLARLSEDELDELLRGYGHDPVHVSGDDPLQVHQAMAAALDTALDRIAAFQHAARDGRDAGLPTEATEPGGADARETGGAGRRPRWPVIVLRTPKGWTGPATVDGLPVGGTWRSHQVPLSEVRTNPVHLRQLDEWLRSYRPQELFDAQGRPREQVLAYVPHGDRRLGSNPHTNGGLLLRELPVPDLDKYAAPVDRPGTTMHEPTHVLGELLEQVMADTAERRDFRLVGPDETASNRLQAVYGATGKAWQAKTLPVDENLDPHGRVMEILSEHTCQGWLEGYLLTGRHGLFSCYEAFVHIVDSMVNQHIKWLRTTRRLPWRRPLASLNYLLTSHVWRQDHNGFSHQDPGFIDHILNKAPEVVRVYLPPDVNTLLSVADHALRSRDYVNVIVAGKQPCFDWLDMDAARAHCARGAGIWDWAGTEDGQHEPDVVLACAGDVPTLEVMAAAQLVRRHLPQLAVRVVNVVDLARLLPKEEHPHGMSDAEYDALFTPDKPVIFAYHGYPWLIHRLAYRRRGHANLHVRGYKEIGTTTTPFDMVVRNDLDRYRLVMDVIDRVPGLSVTAAPVRQLMEDARLRHHDWIRINGTDLPEVAEWTWER</sequence>
<dbReference type="PANTHER" id="PTHR31273:SF0">
    <property type="entry name" value="PHOSPHOKETOLASE-RELATED"/>
    <property type="match status" value="1"/>
</dbReference>
<evidence type="ECO:0000313" key="9">
    <source>
        <dbReference type="EMBL" id="MBY8882986.1"/>
    </source>
</evidence>
<dbReference type="EC" id="4.1.2.-" evidence="5"/>
<dbReference type="Pfam" id="PF09363">
    <property type="entry name" value="XFP_C"/>
    <property type="match status" value="1"/>
</dbReference>
<dbReference type="PIRSF" id="PIRSF017245">
    <property type="entry name" value="Phosphoketolase"/>
    <property type="match status" value="1"/>
</dbReference>
<dbReference type="RefSeq" id="WP_222969765.1">
    <property type="nucleotide sequence ID" value="NZ_JAINZZ010000099.1"/>
</dbReference>
<keyword evidence="10" id="KW-1185">Reference proteome</keyword>
<dbReference type="NCBIfam" id="NF003617">
    <property type="entry name" value="PRK05261.1-2"/>
    <property type="match status" value="1"/>
</dbReference>
<dbReference type="InterPro" id="IPR018969">
    <property type="entry name" value="Xul5P/Fru6P_PKetolase_C"/>
</dbReference>
<dbReference type="InterPro" id="IPR009014">
    <property type="entry name" value="Transketo_C/PFOR_II"/>
</dbReference>
<evidence type="ECO:0000256" key="3">
    <source>
        <dbReference type="ARBA" id="ARBA00023052"/>
    </source>
</evidence>
<keyword evidence="4 5" id="KW-0456">Lyase</keyword>
<dbReference type="InterPro" id="IPR019789">
    <property type="entry name" value="Xul5P/Fru6P_PKetolase_ThDP_BS"/>
</dbReference>
<feature type="domain" description="Xylulose 5-phosphate/Fructose 6-phosphate phosphoketolase N-terminal" evidence="8">
    <location>
        <begin position="10"/>
        <end position="392"/>
    </location>
</feature>
<evidence type="ECO:0000256" key="4">
    <source>
        <dbReference type="ARBA" id="ARBA00023239"/>
    </source>
</evidence>
<dbReference type="SUPFAM" id="SSF52518">
    <property type="entry name" value="Thiamin diphosphate-binding fold (THDP-binding)"/>
    <property type="match status" value="2"/>
</dbReference>
<comment type="similarity">
    <text evidence="2 5">Belongs to the XFP family.</text>
</comment>
<dbReference type="InterPro" id="IPR029061">
    <property type="entry name" value="THDP-binding"/>
</dbReference>
<dbReference type="InterPro" id="IPR005593">
    <property type="entry name" value="Xul5P/Fru6P_PKetolase"/>
</dbReference>
<dbReference type="PANTHER" id="PTHR31273">
    <property type="entry name" value="PHOSPHOKETOLASE-RELATED"/>
    <property type="match status" value="1"/>
</dbReference>
<dbReference type="Gene3D" id="3.40.50.920">
    <property type="match status" value="1"/>
</dbReference>
<dbReference type="InterPro" id="IPR018970">
    <property type="entry name" value="Xul5P/Fru6P_PKetolase_N"/>
</dbReference>
<dbReference type="Pfam" id="PF03894">
    <property type="entry name" value="XFP"/>
    <property type="match status" value="1"/>
</dbReference>
<gene>
    <name evidence="9" type="ORF">K7862_35940</name>
</gene>
<dbReference type="EMBL" id="JAINZZ010000099">
    <property type="protein sequence ID" value="MBY8882986.1"/>
    <property type="molecule type" value="Genomic_DNA"/>
</dbReference>
<comment type="caution">
    <text evidence="9">The sequence shown here is derived from an EMBL/GenBank/DDBJ whole genome shotgun (WGS) entry which is preliminary data.</text>
</comment>
<comment type="cofactor">
    <cofactor evidence="1 5">
        <name>thiamine diphosphate</name>
        <dbReference type="ChEBI" id="CHEBI:58937"/>
    </cofactor>
</comment>
<evidence type="ECO:0000256" key="6">
    <source>
        <dbReference type="SAM" id="MobiDB-lite"/>
    </source>
</evidence>
<dbReference type="InterPro" id="IPR019790">
    <property type="entry name" value="Xul5P/Fru6P_PKetolase_CS"/>
</dbReference>
<proteinExistence type="inferred from homology"/>
<evidence type="ECO:0000259" key="8">
    <source>
        <dbReference type="Pfam" id="PF09364"/>
    </source>
</evidence>
<dbReference type="NCBIfam" id="NF003619">
    <property type="entry name" value="PRK05261.1-4"/>
    <property type="match status" value="1"/>
</dbReference>
<evidence type="ECO:0000259" key="7">
    <source>
        <dbReference type="Pfam" id="PF09363"/>
    </source>
</evidence>
<evidence type="ECO:0000256" key="1">
    <source>
        <dbReference type="ARBA" id="ARBA00001964"/>
    </source>
</evidence>
<dbReference type="Gene3D" id="3.40.50.970">
    <property type="match status" value="2"/>
</dbReference>
<feature type="region of interest" description="Disordered" evidence="6">
    <location>
        <begin position="271"/>
        <end position="300"/>
    </location>
</feature>
<feature type="domain" description="Xylulose 5-phosphate/Fructose 6-phosphate phosphoketolase C-terminal" evidence="7">
    <location>
        <begin position="609"/>
        <end position="811"/>
    </location>
</feature>
<organism evidence="9 10">
    <name type="scientific">Actinacidiphila acidipaludis</name>
    <dbReference type="NCBI Taxonomy" id="2873382"/>
    <lineage>
        <taxon>Bacteria</taxon>
        <taxon>Bacillati</taxon>
        <taxon>Actinomycetota</taxon>
        <taxon>Actinomycetes</taxon>
        <taxon>Kitasatosporales</taxon>
        <taxon>Streptomycetaceae</taxon>
        <taxon>Actinacidiphila</taxon>
    </lineage>
</organism>
<dbReference type="Pfam" id="PF09364">
    <property type="entry name" value="XFP_N"/>
    <property type="match status" value="1"/>
</dbReference>
<keyword evidence="3 5" id="KW-0786">Thiamine pyrophosphate</keyword>
<dbReference type="PROSITE" id="PS60002">
    <property type="entry name" value="PHOSPHOKETOLASE_1"/>
    <property type="match status" value="1"/>
</dbReference>
<evidence type="ECO:0000313" key="10">
    <source>
        <dbReference type="Proteomes" id="UP000778578"/>
    </source>
</evidence>
<dbReference type="InterPro" id="IPR023962">
    <property type="entry name" value="Phosphoketolase"/>
</dbReference>
<protein>
    <recommendedName>
        <fullName evidence="5">Probable phosphoketolase</fullName>
        <ecNumber evidence="5">4.1.2.-</ecNumber>
    </recommendedName>
</protein>
<dbReference type="CDD" id="cd02011">
    <property type="entry name" value="TPP_PK"/>
    <property type="match status" value="1"/>
</dbReference>